<comment type="caution">
    <text evidence="1">The sequence shown here is derived from an EMBL/GenBank/DDBJ whole genome shotgun (WGS) entry which is preliminary data.</text>
</comment>
<sequence>MFNQTVTVETTELAKAISLLATNNLKPENVRAIKDSEGNVHCVQLGLFSYTQKCNAMGITNTQVLDHTRINLISGQYLVVALKPSEVAKALGFQLDE</sequence>
<dbReference type="EMBL" id="MCZK01000115">
    <property type="protein sequence ID" value="PMM69304.1"/>
    <property type="molecule type" value="Genomic_DNA"/>
</dbReference>
<evidence type="ECO:0000313" key="1">
    <source>
        <dbReference type="EMBL" id="PMM69304.1"/>
    </source>
</evidence>
<gene>
    <name evidence="1" type="ORF">BCT49_07250</name>
</gene>
<name>A0A2N7K4V1_9VIBR</name>
<dbReference type="Proteomes" id="UP000235406">
    <property type="component" value="Unassembled WGS sequence"/>
</dbReference>
<proteinExistence type="predicted"/>
<organism evidence="1 2">
    <name type="scientific">Vibrio lentus</name>
    <dbReference type="NCBI Taxonomy" id="136468"/>
    <lineage>
        <taxon>Bacteria</taxon>
        <taxon>Pseudomonadati</taxon>
        <taxon>Pseudomonadota</taxon>
        <taxon>Gammaproteobacteria</taxon>
        <taxon>Vibrionales</taxon>
        <taxon>Vibrionaceae</taxon>
        <taxon>Vibrio</taxon>
    </lineage>
</organism>
<reference evidence="2" key="1">
    <citation type="submission" date="2016-07" db="EMBL/GenBank/DDBJ databases">
        <title>Nontailed viruses are major unrecognized killers of bacteria in the ocean.</title>
        <authorList>
            <person name="Kauffman K."/>
            <person name="Hussain F."/>
            <person name="Yang J."/>
            <person name="Arevalo P."/>
            <person name="Brown J."/>
            <person name="Cutler M."/>
            <person name="Kelly L."/>
            <person name="Polz M.F."/>
        </authorList>
    </citation>
    <scope>NUCLEOTIDE SEQUENCE [LARGE SCALE GENOMIC DNA]</scope>
    <source>
        <strain evidence="2">10N.261.46.F8</strain>
    </source>
</reference>
<dbReference type="RefSeq" id="WP_102435422.1">
    <property type="nucleotide sequence ID" value="NZ_CAWNVI010000115.1"/>
</dbReference>
<protein>
    <submittedName>
        <fullName evidence="1">Uncharacterized protein</fullName>
    </submittedName>
</protein>
<evidence type="ECO:0000313" key="2">
    <source>
        <dbReference type="Proteomes" id="UP000235406"/>
    </source>
</evidence>
<accession>A0A2N7K4V1</accession>
<dbReference type="AlphaFoldDB" id="A0A2N7K4V1"/>